<comment type="caution">
    <text evidence="2">The sequence shown here is derived from an EMBL/GenBank/DDBJ whole genome shotgun (WGS) entry which is preliminary data.</text>
</comment>
<name>A0ABT1G1B8_9CORY</name>
<keyword evidence="3" id="KW-1185">Reference proteome</keyword>
<proteinExistence type="predicted"/>
<evidence type="ECO:0000256" key="1">
    <source>
        <dbReference type="SAM" id="MobiDB-lite"/>
    </source>
</evidence>
<feature type="compositionally biased region" description="Low complexity" evidence="1">
    <location>
        <begin position="612"/>
        <end position="639"/>
    </location>
</feature>
<protein>
    <submittedName>
        <fullName evidence="2">Uncharacterized protein</fullName>
    </submittedName>
</protein>
<feature type="region of interest" description="Disordered" evidence="1">
    <location>
        <begin position="353"/>
        <end position="379"/>
    </location>
</feature>
<accession>A0ABT1G1B8</accession>
<feature type="compositionally biased region" description="Pro residues" evidence="1">
    <location>
        <begin position="569"/>
        <end position="582"/>
    </location>
</feature>
<feature type="compositionally biased region" description="Pro residues" evidence="1">
    <location>
        <begin position="284"/>
        <end position="295"/>
    </location>
</feature>
<feature type="compositionally biased region" description="Pro residues" evidence="1">
    <location>
        <begin position="238"/>
        <end position="267"/>
    </location>
</feature>
<organism evidence="2 3">
    <name type="scientific">Corynebacterium stercoris</name>
    <dbReference type="NCBI Taxonomy" id="2943490"/>
    <lineage>
        <taxon>Bacteria</taxon>
        <taxon>Bacillati</taxon>
        <taxon>Actinomycetota</taxon>
        <taxon>Actinomycetes</taxon>
        <taxon>Mycobacteriales</taxon>
        <taxon>Corynebacteriaceae</taxon>
        <taxon>Corynebacterium</taxon>
    </lineage>
</organism>
<feature type="region of interest" description="Disordered" evidence="1">
    <location>
        <begin position="207"/>
        <end position="295"/>
    </location>
</feature>
<gene>
    <name evidence="2" type="ORF">M5J20_06365</name>
</gene>
<sequence length="693" mass="69193">MASTGAVRSVVRETVAAVNAAPGVGAGTKAAVSATAQDVLGNVRRCEGQNFAGFRGASVTIGLAGCGSAKATIEVKNSQVKAPEGSERWFAEVGITPRERADAARERTHFANVGKVGSQIRKCCTAIERIRDTMCRAVPLLIKPAKAFLELILKFGITKLIPFAVELVFKALSWALDLVLDGNDAIETCLDGIEECVRDVADKKPEAPVTYGDKCKEPAGKQPGTKQPENKQPENKQPSPPVAPKVAPPPAPTPQPAPEVRPQPRPTPTVTLPPAVGPTGGAPQPVPSAPTPAAPTPVPVVPDPVVPAPAPPTTVAPAAPAVPANDNLFHVPVVTPAEPVPAQTPITAPAAAEPVTVTPPPAAPLPAATPTAVPPPAVGGTIAAPTLPAGTGAFEVPKVTDVAQPPARPTVPDTPPAPQPIDRLCRCVPVETPKSGLPEKASTPAAVPGTASAETPRRIEPATQETTATVPPAPEASGTEGKQRKSLSFTIAFDFGLELTVNAPLDALGCDTAEAIKPASSPSVTAKLMLGPLGQAGAAAVQGGIEHLRTLLREVVACPGAECATHTAPPPAAPAPMQPAPTQPAGAPPAGGVTPPPPELAKVEEPAPPPKKGAAAAAPAAAAPAASPGAAGAGPAPSGSTGGGGGGGSAPAPAAPPPPPATQPSGGPGHRPAVKIEATQSVKAWGMRKLGDW</sequence>
<evidence type="ECO:0000313" key="2">
    <source>
        <dbReference type="EMBL" id="MCP1387814.1"/>
    </source>
</evidence>
<reference evidence="2" key="1">
    <citation type="submission" date="2022-05" db="EMBL/GenBank/DDBJ databases">
        <title>Corynebacterium sp. TA-R-1 sp. nov., isolated from human feces.</title>
        <authorList>
            <person name="Shamsuzzaman M."/>
            <person name="Dahal R.H."/>
        </authorList>
    </citation>
    <scope>NUCLEOTIDE SEQUENCE</scope>
    <source>
        <strain evidence="2">TA-R-1</strain>
    </source>
</reference>
<feature type="compositionally biased region" description="Gly residues" evidence="1">
    <location>
        <begin position="640"/>
        <end position="649"/>
    </location>
</feature>
<feature type="region of interest" description="Disordered" evidence="1">
    <location>
        <begin position="403"/>
        <end position="484"/>
    </location>
</feature>
<feature type="compositionally biased region" description="Low complexity" evidence="1">
    <location>
        <begin position="583"/>
        <end position="593"/>
    </location>
</feature>
<dbReference type="EMBL" id="JAMFTQ010000006">
    <property type="protein sequence ID" value="MCP1387814.1"/>
    <property type="molecule type" value="Genomic_DNA"/>
</dbReference>
<feature type="compositionally biased region" description="Pro residues" evidence="1">
    <location>
        <begin position="406"/>
        <end position="419"/>
    </location>
</feature>
<feature type="region of interest" description="Disordered" evidence="1">
    <location>
        <begin position="569"/>
        <end position="693"/>
    </location>
</feature>
<evidence type="ECO:0000313" key="3">
    <source>
        <dbReference type="Proteomes" id="UP001204000"/>
    </source>
</evidence>
<dbReference type="Proteomes" id="UP001204000">
    <property type="component" value="Unassembled WGS sequence"/>
</dbReference>
<feature type="compositionally biased region" description="Pro residues" evidence="1">
    <location>
        <begin position="653"/>
        <end position="662"/>
    </location>
</feature>
<dbReference type="RefSeq" id="WP_253577688.1">
    <property type="nucleotide sequence ID" value="NZ_JAMFTQ010000006.1"/>
</dbReference>